<dbReference type="HOGENOM" id="CLU_1748995_0_0_1"/>
<accession>H2XN16</accession>
<keyword evidence="3" id="KW-1185">Reference proteome</keyword>
<reference evidence="3" key="1">
    <citation type="journal article" date="2002" name="Science">
        <title>The draft genome of Ciona intestinalis: insights into chordate and vertebrate origins.</title>
        <authorList>
            <person name="Dehal P."/>
            <person name="Satou Y."/>
            <person name="Campbell R.K."/>
            <person name="Chapman J."/>
            <person name="Degnan B."/>
            <person name="De Tomaso A."/>
            <person name="Davidson B."/>
            <person name="Di Gregorio A."/>
            <person name="Gelpke M."/>
            <person name="Goodstein D.M."/>
            <person name="Harafuji N."/>
            <person name="Hastings K.E."/>
            <person name="Ho I."/>
            <person name="Hotta K."/>
            <person name="Huang W."/>
            <person name="Kawashima T."/>
            <person name="Lemaire P."/>
            <person name="Martinez D."/>
            <person name="Meinertzhagen I.A."/>
            <person name="Necula S."/>
            <person name="Nonaka M."/>
            <person name="Putnam N."/>
            <person name="Rash S."/>
            <person name="Saiga H."/>
            <person name="Satake M."/>
            <person name="Terry A."/>
            <person name="Yamada L."/>
            <person name="Wang H.G."/>
            <person name="Awazu S."/>
            <person name="Azumi K."/>
            <person name="Boore J."/>
            <person name="Branno M."/>
            <person name="Chin-Bow S."/>
            <person name="DeSantis R."/>
            <person name="Doyle S."/>
            <person name="Francino P."/>
            <person name="Keys D.N."/>
            <person name="Haga S."/>
            <person name="Hayashi H."/>
            <person name="Hino K."/>
            <person name="Imai K.S."/>
            <person name="Inaba K."/>
            <person name="Kano S."/>
            <person name="Kobayashi K."/>
            <person name="Kobayashi M."/>
            <person name="Lee B.I."/>
            <person name="Makabe K.W."/>
            <person name="Manohar C."/>
            <person name="Matassi G."/>
            <person name="Medina M."/>
            <person name="Mochizuki Y."/>
            <person name="Mount S."/>
            <person name="Morishita T."/>
            <person name="Miura S."/>
            <person name="Nakayama A."/>
            <person name="Nishizaka S."/>
            <person name="Nomoto H."/>
            <person name="Ohta F."/>
            <person name="Oishi K."/>
            <person name="Rigoutsos I."/>
            <person name="Sano M."/>
            <person name="Sasaki A."/>
            <person name="Sasakura Y."/>
            <person name="Shoguchi E."/>
            <person name="Shin-i T."/>
            <person name="Spagnuolo A."/>
            <person name="Stainier D."/>
            <person name="Suzuki M.M."/>
            <person name="Tassy O."/>
            <person name="Takatori N."/>
            <person name="Tokuoka M."/>
            <person name="Yagi K."/>
            <person name="Yoshizaki F."/>
            <person name="Wada S."/>
            <person name="Zhang C."/>
            <person name="Hyatt P.D."/>
            <person name="Larimer F."/>
            <person name="Detter C."/>
            <person name="Doggett N."/>
            <person name="Glavina T."/>
            <person name="Hawkins T."/>
            <person name="Richardson P."/>
            <person name="Lucas S."/>
            <person name="Kohara Y."/>
            <person name="Levine M."/>
            <person name="Satoh N."/>
            <person name="Rokhsar D.S."/>
        </authorList>
    </citation>
    <scope>NUCLEOTIDE SEQUENCE [LARGE SCALE GENOMIC DNA]</scope>
</reference>
<feature type="compositionally biased region" description="Pro residues" evidence="1">
    <location>
        <begin position="51"/>
        <end position="60"/>
    </location>
</feature>
<sequence>MQNNLSMSSSQQRQLLNTSIGGMRQPNHMRQSTSNKPPHLPQPTSVHHPLSPHPNLPSPPHTVRRPTNTQHPPTVIHTPPVSSPPNQHMHPLNHLLASQVHPPSNTMATPPPHLPPTMRARVETPETIRQKPANQINDQPINMKQVHWY</sequence>
<reference evidence="2" key="2">
    <citation type="submission" date="2025-08" db="UniProtKB">
        <authorList>
            <consortium name="Ensembl"/>
        </authorList>
    </citation>
    <scope>IDENTIFICATION</scope>
</reference>
<dbReference type="AlphaFoldDB" id="H2XN16"/>
<evidence type="ECO:0000313" key="2">
    <source>
        <dbReference type="Ensembl" id="ENSCINP00000031049.1"/>
    </source>
</evidence>
<evidence type="ECO:0000256" key="1">
    <source>
        <dbReference type="SAM" id="MobiDB-lite"/>
    </source>
</evidence>
<name>H2XN16_CIOIN</name>
<feature type="region of interest" description="Disordered" evidence="1">
    <location>
        <begin position="22"/>
        <end position="114"/>
    </location>
</feature>
<reference evidence="2" key="3">
    <citation type="submission" date="2025-09" db="UniProtKB">
        <authorList>
            <consortium name="Ensembl"/>
        </authorList>
    </citation>
    <scope>IDENTIFICATION</scope>
</reference>
<protein>
    <submittedName>
        <fullName evidence="2">Uncharacterized protein</fullName>
    </submittedName>
</protein>
<proteinExistence type="predicted"/>
<organism evidence="2 3">
    <name type="scientific">Ciona intestinalis</name>
    <name type="common">Transparent sea squirt</name>
    <name type="synonym">Ascidia intestinalis</name>
    <dbReference type="NCBI Taxonomy" id="7719"/>
    <lineage>
        <taxon>Eukaryota</taxon>
        <taxon>Metazoa</taxon>
        <taxon>Chordata</taxon>
        <taxon>Tunicata</taxon>
        <taxon>Ascidiacea</taxon>
        <taxon>Phlebobranchia</taxon>
        <taxon>Cionidae</taxon>
        <taxon>Ciona</taxon>
    </lineage>
</organism>
<dbReference type="Proteomes" id="UP000008144">
    <property type="component" value="Unassembled WGS sequence"/>
</dbReference>
<dbReference type="Ensembl" id="ENSCINT00000036076.1">
    <property type="protein sequence ID" value="ENSCINP00000031049.1"/>
    <property type="gene ID" value="ENSCING00000022523.1"/>
</dbReference>
<evidence type="ECO:0000313" key="3">
    <source>
        <dbReference type="Proteomes" id="UP000008144"/>
    </source>
</evidence>
<dbReference type="InParanoid" id="H2XN16"/>